<dbReference type="OrthoDB" id="1433322at2"/>
<gene>
    <name evidence="2" type="ORF">FF125_09400</name>
</gene>
<dbReference type="Proteomes" id="UP000306229">
    <property type="component" value="Chromosome"/>
</dbReference>
<proteinExistence type="predicted"/>
<dbReference type="KEGG" id="fbe:FF125_09400"/>
<dbReference type="AlphaFoldDB" id="A0A5B7TPG3"/>
<keyword evidence="1" id="KW-1133">Transmembrane helix</keyword>
<dbReference type="RefSeq" id="WP_138949527.1">
    <property type="nucleotide sequence ID" value="NZ_CP040749.1"/>
</dbReference>
<feature type="transmembrane region" description="Helical" evidence="1">
    <location>
        <begin position="15"/>
        <end position="36"/>
    </location>
</feature>
<keyword evidence="1" id="KW-0472">Membrane</keyword>
<protein>
    <submittedName>
        <fullName evidence="2">Uncharacterized protein</fullName>
    </submittedName>
</protein>
<reference evidence="2 3" key="1">
    <citation type="submission" date="2019-05" db="EMBL/GenBank/DDBJ databases">
        <title>Algicella ahnfeltiae gen. nov., sp. nov., a novel marine bacterium of the family Flavobacteriaceae isolated from a red alga.</title>
        <authorList>
            <person name="Nedashkovskaya O.I."/>
            <person name="Kukhlevskiy A.D."/>
            <person name="Kim S.-G."/>
            <person name="Zhukova N.V."/>
            <person name="Mikhailov V.V."/>
        </authorList>
    </citation>
    <scope>NUCLEOTIDE SEQUENCE [LARGE SCALE GENOMIC DNA]</scope>
    <source>
        <strain evidence="2 3">10Alg115</strain>
    </source>
</reference>
<dbReference type="EMBL" id="CP040749">
    <property type="protein sequence ID" value="QCX38635.1"/>
    <property type="molecule type" value="Genomic_DNA"/>
</dbReference>
<evidence type="ECO:0000313" key="3">
    <source>
        <dbReference type="Proteomes" id="UP000306229"/>
    </source>
</evidence>
<sequence length="158" mass="18150">MDKNVKGILYKIHEFSYSIIVLRLIALGASIYFILIFNDDPYFNGFMILFLAFIILIATQKKSITATKSGIETKEFNLLNMFTKREFFRHKDIANIEFTPSTFSITMFLLNRVISSGLDANKLSVLKIKMKDGKEIDLKNIGDKLDAENLNKIIIENQ</sequence>
<keyword evidence="3" id="KW-1185">Reference proteome</keyword>
<organism evidence="2 3">
    <name type="scientific">Aureibaculum algae</name>
    <dbReference type="NCBI Taxonomy" id="2584122"/>
    <lineage>
        <taxon>Bacteria</taxon>
        <taxon>Pseudomonadati</taxon>
        <taxon>Bacteroidota</taxon>
        <taxon>Flavobacteriia</taxon>
        <taxon>Flavobacteriales</taxon>
        <taxon>Flavobacteriaceae</taxon>
        <taxon>Aureibaculum</taxon>
    </lineage>
</organism>
<name>A0A5B7TPG3_9FLAO</name>
<evidence type="ECO:0000256" key="1">
    <source>
        <dbReference type="SAM" id="Phobius"/>
    </source>
</evidence>
<accession>A0A5B7TPG3</accession>
<keyword evidence="1" id="KW-0812">Transmembrane</keyword>
<evidence type="ECO:0000313" key="2">
    <source>
        <dbReference type="EMBL" id="QCX38635.1"/>
    </source>
</evidence>
<feature type="transmembrane region" description="Helical" evidence="1">
    <location>
        <begin position="42"/>
        <end position="59"/>
    </location>
</feature>